<sequence length="246" mass="27044">MESVAASAAIPSSPSHLSFFSPKRIAPRRQSLVPIASKNREDEADRSFGSSPSSISFFSPKRSTPRRQSLLPIASKSSRENDADLDSVSESTSLVPFLDNRARAPLSPFPTDTAMGLVLSAAAGRGWTTGSGMEGPPIPAYSDSADQAVLTFPWSLYTRSPRRRMRVAFTCNVCGQRTTRAINPHAYTDGTVFVQCCGCNVFHKLVDNLNLFHEMKCYVNPSFRYKGDVSFNYMDADDDQNIFPIL</sequence>
<dbReference type="PANTHER" id="PTHR20922:SF15">
    <property type="entry name" value="A_TM021B04.14 PROTEIN"/>
    <property type="match status" value="1"/>
</dbReference>
<reference evidence="4 5" key="1">
    <citation type="journal article" date="2019" name="Nat. Plants">
        <title>Genome sequencing of Musa balbisiana reveals subgenome evolution and function divergence in polyploid bananas.</title>
        <authorList>
            <person name="Yao X."/>
        </authorList>
    </citation>
    <scope>NUCLEOTIDE SEQUENCE [LARGE SCALE GENOMIC DNA]</scope>
    <source>
        <strain evidence="5">cv. DH-PKW</strain>
        <tissue evidence="4">Leaves</tissue>
    </source>
</reference>
<proteinExistence type="predicted"/>
<dbReference type="InterPro" id="IPR007853">
    <property type="entry name" value="Znf_DNL-typ"/>
</dbReference>
<name>A0A4S8J7J5_MUSBA</name>
<comment type="caution">
    <text evidence="4">The sequence shown here is derived from an EMBL/GenBank/DDBJ whole genome shotgun (WGS) entry which is preliminary data.</text>
</comment>
<dbReference type="STRING" id="52838.A0A4S8J7J5"/>
<evidence type="ECO:0000313" key="4">
    <source>
        <dbReference type="EMBL" id="THU57149.1"/>
    </source>
</evidence>
<dbReference type="PROSITE" id="PS51501">
    <property type="entry name" value="ZF_DNL"/>
    <property type="match status" value="1"/>
</dbReference>
<keyword evidence="1" id="KW-0479">Metal-binding</keyword>
<dbReference type="GO" id="GO:0050821">
    <property type="term" value="P:protein stabilization"/>
    <property type="evidence" value="ECO:0007669"/>
    <property type="project" value="TreeGrafter"/>
</dbReference>
<keyword evidence="1" id="KW-0862">Zinc</keyword>
<dbReference type="GO" id="GO:0030150">
    <property type="term" value="P:protein import into mitochondrial matrix"/>
    <property type="evidence" value="ECO:0007669"/>
    <property type="project" value="TreeGrafter"/>
</dbReference>
<keyword evidence="1" id="KW-0863">Zinc-finger</keyword>
<dbReference type="GO" id="GO:0051087">
    <property type="term" value="F:protein-folding chaperone binding"/>
    <property type="evidence" value="ECO:0007669"/>
    <property type="project" value="TreeGrafter"/>
</dbReference>
<dbReference type="PANTHER" id="PTHR20922">
    <property type="entry name" value="DNL-TYPE ZINC FINGER PROTEIN"/>
    <property type="match status" value="1"/>
</dbReference>
<dbReference type="InterPro" id="IPR024158">
    <property type="entry name" value="Mt_import_TIM15"/>
</dbReference>
<evidence type="ECO:0000256" key="2">
    <source>
        <dbReference type="SAM" id="MobiDB-lite"/>
    </source>
</evidence>
<dbReference type="GO" id="GO:0005739">
    <property type="term" value="C:mitochondrion"/>
    <property type="evidence" value="ECO:0007669"/>
    <property type="project" value="TreeGrafter"/>
</dbReference>
<gene>
    <name evidence="4" type="ORF">C4D60_Mb03t00470</name>
</gene>
<evidence type="ECO:0000313" key="5">
    <source>
        <dbReference type="Proteomes" id="UP000317650"/>
    </source>
</evidence>
<protein>
    <recommendedName>
        <fullName evidence="3">DNL-type domain-containing protein</fullName>
    </recommendedName>
</protein>
<evidence type="ECO:0000259" key="3">
    <source>
        <dbReference type="PROSITE" id="PS51501"/>
    </source>
</evidence>
<dbReference type="Proteomes" id="UP000317650">
    <property type="component" value="Chromosome 3"/>
</dbReference>
<dbReference type="GO" id="GO:0008270">
    <property type="term" value="F:zinc ion binding"/>
    <property type="evidence" value="ECO:0007669"/>
    <property type="project" value="UniProtKB-KW"/>
</dbReference>
<dbReference type="EMBL" id="PYDT01000006">
    <property type="protein sequence ID" value="THU57149.1"/>
    <property type="molecule type" value="Genomic_DNA"/>
</dbReference>
<keyword evidence="5" id="KW-1185">Reference proteome</keyword>
<feature type="domain" description="DNL-type" evidence="3">
    <location>
        <begin position="160"/>
        <end position="246"/>
    </location>
</feature>
<feature type="compositionally biased region" description="Low complexity" evidence="2">
    <location>
        <begin position="47"/>
        <end position="59"/>
    </location>
</feature>
<dbReference type="AlphaFoldDB" id="A0A4S8J7J5"/>
<evidence type="ECO:0000256" key="1">
    <source>
        <dbReference type="PROSITE-ProRule" id="PRU00834"/>
    </source>
</evidence>
<feature type="region of interest" description="Disordered" evidence="2">
    <location>
        <begin position="1"/>
        <end position="87"/>
    </location>
</feature>
<dbReference type="GO" id="GO:0006457">
    <property type="term" value="P:protein folding"/>
    <property type="evidence" value="ECO:0007669"/>
    <property type="project" value="TreeGrafter"/>
</dbReference>
<organism evidence="4 5">
    <name type="scientific">Musa balbisiana</name>
    <name type="common">Banana</name>
    <dbReference type="NCBI Taxonomy" id="52838"/>
    <lineage>
        <taxon>Eukaryota</taxon>
        <taxon>Viridiplantae</taxon>
        <taxon>Streptophyta</taxon>
        <taxon>Embryophyta</taxon>
        <taxon>Tracheophyta</taxon>
        <taxon>Spermatophyta</taxon>
        <taxon>Magnoliopsida</taxon>
        <taxon>Liliopsida</taxon>
        <taxon>Zingiberales</taxon>
        <taxon>Musaceae</taxon>
        <taxon>Musa</taxon>
    </lineage>
</organism>
<dbReference type="Pfam" id="PF05180">
    <property type="entry name" value="zf-DNL"/>
    <property type="match status" value="1"/>
</dbReference>
<feature type="compositionally biased region" description="Low complexity" evidence="2">
    <location>
        <begin position="1"/>
        <end position="22"/>
    </location>
</feature>
<accession>A0A4S8J7J5</accession>